<dbReference type="Proteomes" id="UP001595816">
    <property type="component" value="Unassembled WGS sequence"/>
</dbReference>
<comment type="caution">
    <text evidence="1">The sequence shown here is derived from an EMBL/GenBank/DDBJ whole genome shotgun (WGS) entry which is preliminary data.</text>
</comment>
<name>A0ABV8LV57_9ACTN</name>
<accession>A0ABV8LV57</accession>
<proteinExistence type="predicted"/>
<dbReference type="EMBL" id="JBHSAY010000015">
    <property type="protein sequence ID" value="MFC4134169.1"/>
    <property type="molecule type" value="Genomic_DNA"/>
</dbReference>
<reference evidence="2" key="1">
    <citation type="journal article" date="2019" name="Int. J. Syst. Evol. Microbiol.">
        <title>The Global Catalogue of Microorganisms (GCM) 10K type strain sequencing project: providing services to taxonomists for standard genome sequencing and annotation.</title>
        <authorList>
            <consortium name="The Broad Institute Genomics Platform"/>
            <consortium name="The Broad Institute Genome Sequencing Center for Infectious Disease"/>
            <person name="Wu L."/>
            <person name="Ma J."/>
        </authorList>
    </citation>
    <scope>NUCLEOTIDE SEQUENCE [LARGE SCALE GENOMIC DNA]</scope>
    <source>
        <strain evidence="2">CGMCC 4.7289</strain>
    </source>
</reference>
<keyword evidence="2" id="KW-1185">Reference proteome</keyword>
<evidence type="ECO:0000313" key="1">
    <source>
        <dbReference type="EMBL" id="MFC4134169.1"/>
    </source>
</evidence>
<sequence>MSTIAPERDITAVPRAVITFSARLLGQLQRALTDEKAVATAQSNAWDAVCADRARAAERADLRARLRRP</sequence>
<evidence type="ECO:0000313" key="2">
    <source>
        <dbReference type="Proteomes" id="UP001595816"/>
    </source>
</evidence>
<dbReference type="RefSeq" id="WP_253761649.1">
    <property type="nucleotide sequence ID" value="NZ_JAMZDZ010000001.1"/>
</dbReference>
<gene>
    <name evidence="1" type="ORF">ACFOZ4_26465</name>
</gene>
<protein>
    <submittedName>
        <fullName evidence="1">Uncharacterized protein</fullName>
    </submittedName>
</protein>
<organism evidence="1 2">
    <name type="scientific">Hamadaea flava</name>
    <dbReference type="NCBI Taxonomy" id="1742688"/>
    <lineage>
        <taxon>Bacteria</taxon>
        <taxon>Bacillati</taxon>
        <taxon>Actinomycetota</taxon>
        <taxon>Actinomycetes</taxon>
        <taxon>Micromonosporales</taxon>
        <taxon>Micromonosporaceae</taxon>
        <taxon>Hamadaea</taxon>
    </lineage>
</organism>